<protein>
    <recommendedName>
        <fullName evidence="5">Lipase domain-containing protein</fullName>
    </recommendedName>
</protein>
<dbReference type="Proteomes" id="UP000095300">
    <property type="component" value="Unassembled WGS sequence"/>
</dbReference>
<feature type="domain" description="Lipase" evidence="5">
    <location>
        <begin position="60"/>
        <end position="313"/>
    </location>
</feature>
<dbReference type="GO" id="GO:0005615">
    <property type="term" value="C:extracellular space"/>
    <property type="evidence" value="ECO:0007669"/>
    <property type="project" value="TreeGrafter"/>
</dbReference>
<evidence type="ECO:0000256" key="3">
    <source>
        <dbReference type="ARBA" id="ARBA00022525"/>
    </source>
</evidence>
<dbReference type="InterPro" id="IPR000734">
    <property type="entry name" value="TAG_lipase"/>
</dbReference>
<dbReference type="PANTHER" id="PTHR11610:SF173">
    <property type="entry name" value="LIPASE DOMAIN-CONTAINING PROTEIN-RELATED"/>
    <property type="match status" value="1"/>
</dbReference>
<dbReference type="STRING" id="35570.A0A1I8PBC4"/>
<keyword evidence="3" id="KW-0964">Secreted</keyword>
<accession>A0A1I8PBC4</accession>
<dbReference type="KEGG" id="scac:106089475"/>
<dbReference type="PRINTS" id="PR00821">
    <property type="entry name" value="TAGLIPASE"/>
</dbReference>
<gene>
    <name evidence="6" type="primary">106089475</name>
</gene>
<dbReference type="InterPro" id="IPR013818">
    <property type="entry name" value="Lipase"/>
</dbReference>
<evidence type="ECO:0000256" key="2">
    <source>
        <dbReference type="ARBA" id="ARBA00010701"/>
    </source>
</evidence>
<sequence>MKNSFRYLQENMLRNSLKRAQINYDILFECQSQSVKKFVNQENFILQMGDLRGFHRLDPTKKLAFFLHGWNDEGSKEWVSELLFTWTRFKPNYCVCVVDWGHLSQSDYKTASMSIFDVGLTVGAIVEFLERLWPNYITRRNVTIAGYSLGAHAAGYAGAVLNGEVEHIIGLDPAGPLFTLPAVVSTEFRLDPSDAQFVQILHTSSGTLGVGIKSGHADFYPNGGAAPQRNCNSFLQLADLSNTNPIACSHSTAAVFFKQSMNPEYPFIGYHCDSYFSYSRGYCSKNRYGRFGVHSQRTSRGDFYFDTQSKKPYVKSTAKQRWSTVIGFTRKQPAG</sequence>
<comment type="similarity">
    <text evidence="2 4">Belongs to the AB hydrolase superfamily. Lipase family.</text>
</comment>
<dbReference type="GO" id="GO:0017171">
    <property type="term" value="F:serine hydrolase activity"/>
    <property type="evidence" value="ECO:0007669"/>
    <property type="project" value="TreeGrafter"/>
</dbReference>
<reference evidence="6" key="1">
    <citation type="submission" date="2020-05" db="UniProtKB">
        <authorList>
            <consortium name="EnsemblMetazoa"/>
        </authorList>
    </citation>
    <scope>IDENTIFICATION</scope>
    <source>
        <strain evidence="6">USDA</strain>
    </source>
</reference>
<name>A0A1I8PBC4_STOCA</name>
<dbReference type="GO" id="GO:0016042">
    <property type="term" value="P:lipid catabolic process"/>
    <property type="evidence" value="ECO:0007669"/>
    <property type="project" value="TreeGrafter"/>
</dbReference>
<dbReference type="Pfam" id="PF00151">
    <property type="entry name" value="Lipase"/>
    <property type="match status" value="1"/>
</dbReference>
<dbReference type="InterPro" id="IPR029058">
    <property type="entry name" value="AB_hydrolase_fold"/>
</dbReference>
<organism evidence="6 7">
    <name type="scientific">Stomoxys calcitrans</name>
    <name type="common">Stable fly</name>
    <name type="synonym">Conops calcitrans</name>
    <dbReference type="NCBI Taxonomy" id="35570"/>
    <lineage>
        <taxon>Eukaryota</taxon>
        <taxon>Metazoa</taxon>
        <taxon>Ecdysozoa</taxon>
        <taxon>Arthropoda</taxon>
        <taxon>Hexapoda</taxon>
        <taxon>Insecta</taxon>
        <taxon>Pterygota</taxon>
        <taxon>Neoptera</taxon>
        <taxon>Endopterygota</taxon>
        <taxon>Diptera</taxon>
        <taxon>Brachycera</taxon>
        <taxon>Muscomorpha</taxon>
        <taxon>Muscoidea</taxon>
        <taxon>Muscidae</taxon>
        <taxon>Stomoxys</taxon>
    </lineage>
</organism>
<dbReference type="EnsemblMetazoa" id="SCAU006464-RA">
    <property type="protein sequence ID" value="SCAU006464-PA"/>
    <property type="gene ID" value="SCAU006464"/>
</dbReference>
<evidence type="ECO:0000259" key="5">
    <source>
        <dbReference type="Pfam" id="PF00151"/>
    </source>
</evidence>
<dbReference type="OrthoDB" id="199913at2759"/>
<evidence type="ECO:0000256" key="1">
    <source>
        <dbReference type="ARBA" id="ARBA00004613"/>
    </source>
</evidence>
<evidence type="ECO:0000256" key="4">
    <source>
        <dbReference type="RuleBase" id="RU004262"/>
    </source>
</evidence>
<comment type="subcellular location">
    <subcellularLocation>
        <location evidence="1">Secreted</location>
    </subcellularLocation>
</comment>
<dbReference type="AlphaFoldDB" id="A0A1I8PBC4"/>
<keyword evidence="7" id="KW-1185">Reference proteome</keyword>
<dbReference type="PANTHER" id="PTHR11610">
    <property type="entry name" value="LIPASE"/>
    <property type="match status" value="1"/>
</dbReference>
<dbReference type="Gene3D" id="3.40.50.1820">
    <property type="entry name" value="alpha/beta hydrolase"/>
    <property type="match status" value="1"/>
</dbReference>
<dbReference type="GO" id="GO:0016298">
    <property type="term" value="F:lipase activity"/>
    <property type="evidence" value="ECO:0007669"/>
    <property type="project" value="InterPro"/>
</dbReference>
<evidence type="ECO:0000313" key="6">
    <source>
        <dbReference type="EnsemblMetazoa" id="SCAU006464-PA"/>
    </source>
</evidence>
<proteinExistence type="inferred from homology"/>
<dbReference type="SUPFAM" id="SSF53474">
    <property type="entry name" value="alpha/beta-Hydrolases"/>
    <property type="match status" value="1"/>
</dbReference>
<dbReference type="VEuPathDB" id="VectorBase:SCAU006464"/>
<evidence type="ECO:0000313" key="7">
    <source>
        <dbReference type="Proteomes" id="UP000095300"/>
    </source>
</evidence>